<dbReference type="GO" id="GO:0003700">
    <property type="term" value="F:DNA-binding transcription factor activity"/>
    <property type="evidence" value="ECO:0007669"/>
    <property type="project" value="InterPro"/>
</dbReference>
<accession>A0A3Z6QK91</accession>
<name>A0A3Z6QK91_SALEB</name>
<dbReference type="SUPFAM" id="SSF46689">
    <property type="entry name" value="Homeodomain-like"/>
    <property type="match status" value="2"/>
</dbReference>
<evidence type="ECO:0000313" key="5">
    <source>
        <dbReference type="EMBL" id="EBY8643033.1"/>
    </source>
</evidence>
<dbReference type="InterPro" id="IPR053142">
    <property type="entry name" value="PchR_regulatory_protein"/>
</dbReference>
<dbReference type="Pfam" id="PF12833">
    <property type="entry name" value="HTH_18"/>
    <property type="match status" value="1"/>
</dbReference>
<dbReference type="Gene3D" id="1.10.10.60">
    <property type="entry name" value="Homeodomain-like"/>
    <property type="match status" value="1"/>
</dbReference>
<reference evidence="4" key="1">
    <citation type="submission" date="2018-09" db="EMBL/GenBank/DDBJ databases">
        <authorList>
            <person name="Ashton P.M."/>
            <person name="Dallman T."/>
            <person name="Nair S."/>
            <person name="De Pinna E."/>
            <person name="Peters T."/>
            <person name="Grant K."/>
        </authorList>
    </citation>
    <scope>NUCLEOTIDE SEQUENCE [LARGE SCALE GENOMIC DNA]</scope>
    <source>
        <strain evidence="5">140692</strain>
        <strain evidence="4">412099</strain>
    </source>
</reference>
<protein>
    <submittedName>
        <fullName evidence="4">AraC family transcriptional regulator</fullName>
    </submittedName>
</protein>
<dbReference type="Proteomes" id="UP000839631">
    <property type="component" value="Unassembled WGS sequence"/>
</dbReference>
<dbReference type="InterPro" id="IPR018060">
    <property type="entry name" value="HTH_AraC"/>
</dbReference>
<dbReference type="GO" id="GO:0043565">
    <property type="term" value="F:sequence-specific DNA binding"/>
    <property type="evidence" value="ECO:0007669"/>
    <property type="project" value="InterPro"/>
</dbReference>
<organism evidence="4">
    <name type="scientific">Salmonella enterica subsp. enterica serovar Java</name>
    <dbReference type="NCBI Taxonomy" id="224729"/>
    <lineage>
        <taxon>Bacteria</taxon>
        <taxon>Pseudomonadati</taxon>
        <taxon>Pseudomonadota</taxon>
        <taxon>Gammaproteobacteria</taxon>
        <taxon>Enterobacterales</taxon>
        <taxon>Enterobacteriaceae</taxon>
        <taxon>Salmonella</taxon>
    </lineage>
</organism>
<dbReference type="EMBL" id="AAAGSE010000014">
    <property type="protein sequence ID" value="EAC0787374.1"/>
    <property type="molecule type" value="Genomic_DNA"/>
</dbReference>
<dbReference type="AlphaFoldDB" id="A0A3Z6QK91"/>
<keyword evidence="2" id="KW-0804">Transcription</keyword>
<keyword evidence="1" id="KW-0805">Transcription regulation</keyword>
<proteinExistence type="predicted"/>
<evidence type="ECO:0000259" key="3">
    <source>
        <dbReference type="PROSITE" id="PS01124"/>
    </source>
</evidence>
<dbReference type="PANTHER" id="PTHR47893:SF1">
    <property type="entry name" value="REGULATORY PROTEIN PCHR"/>
    <property type="match status" value="1"/>
</dbReference>
<gene>
    <name evidence="4" type="ORF">D6K54_11545</name>
    <name evidence="5" type="ORF">D6S17_15960</name>
</gene>
<evidence type="ECO:0000256" key="1">
    <source>
        <dbReference type="ARBA" id="ARBA00023015"/>
    </source>
</evidence>
<dbReference type="EMBL" id="AAHPHN010000026">
    <property type="protein sequence ID" value="EBY8643033.1"/>
    <property type="molecule type" value="Genomic_DNA"/>
</dbReference>
<dbReference type="PANTHER" id="PTHR47893">
    <property type="entry name" value="REGULATORY PROTEIN PCHR"/>
    <property type="match status" value="1"/>
</dbReference>
<dbReference type="PROSITE" id="PS01124">
    <property type="entry name" value="HTH_ARAC_FAMILY_2"/>
    <property type="match status" value="1"/>
</dbReference>
<evidence type="ECO:0000256" key="2">
    <source>
        <dbReference type="ARBA" id="ARBA00023163"/>
    </source>
</evidence>
<feature type="domain" description="HTH araC/xylS-type" evidence="3">
    <location>
        <begin position="176"/>
        <end position="273"/>
    </location>
</feature>
<sequence length="274" mass="32016">MKNNLLSEYNQFSFSLMGDFKIKRYSNKCSSGLTMKLYKGINIIMILEGEGYISYDDRNIKYSKDNLVWFNQLCDKSLEIKPVKDHLEFVYYGFCEEIMNKNVRLKVSGGEYMILKIGKLLRVLILQSLYLPCKSISRELFILGKAMEIISLITYQICGFNDYFEQNAFRHDNKIKKVKEILMEEYQDPPDLNELANRIGINTKKLTKKFREQNGKSIYEWLQEYRLQMAYCLICCNFGNISKVASEIGYTTSHFCSVFKRKYGISPGDLKNTG</sequence>
<dbReference type="SMART" id="SM00342">
    <property type="entry name" value="HTH_ARAC"/>
    <property type="match status" value="1"/>
</dbReference>
<comment type="caution">
    <text evidence="4">The sequence shown here is derived from an EMBL/GenBank/DDBJ whole genome shotgun (WGS) entry which is preliminary data.</text>
</comment>
<dbReference type="InterPro" id="IPR009057">
    <property type="entry name" value="Homeodomain-like_sf"/>
</dbReference>
<evidence type="ECO:0000313" key="4">
    <source>
        <dbReference type="EMBL" id="EAC0787374.1"/>
    </source>
</evidence>